<dbReference type="Gene3D" id="6.10.140.140">
    <property type="match status" value="1"/>
</dbReference>
<feature type="non-terminal residue" evidence="4">
    <location>
        <position position="1"/>
    </location>
</feature>
<accession>A0A8T1S256</accession>
<feature type="non-terminal residue" evidence="4">
    <location>
        <position position="113"/>
    </location>
</feature>
<feature type="domain" description="KRAB-related" evidence="3">
    <location>
        <begin position="1"/>
        <end position="71"/>
    </location>
</feature>
<gene>
    <name evidence="4" type="ORF">G0U57_021252</name>
</gene>
<feature type="compositionally biased region" description="Basic and acidic residues" evidence="1">
    <location>
        <begin position="61"/>
        <end position="84"/>
    </location>
</feature>
<reference evidence="4 5" key="1">
    <citation type="journal article" date="2020" name="G3 (Bethesda)">
        <title>Draft Genome of the Common Snapping Turtle, Chelydra serpentina, a Model for Phenotypic Plasticity in Reptiles.</title>
        <authorList>
            <person name="Das D."/>
            <person name="Singh S.K."/>
            <person name="Bierstedt J."/>
            <person name="Erickson A."/>
            <person name="Galli G.L.J."/>
            <person name="Crossley D.A. 2nd"/>
            <person name="Rhen T."/>
        </authorList>
    </citation>
    <scope>NUCLEOTIDE SEQUENCE [LARGE SCALE GENOMIC DNA]</scope>
    <source>
        <strain evidence="4">KW</strain>
    </source>
</reference>
<proteinExistence type="predicted"/>
<dbReference type="Pfam" id="PF01352">
    <property type="entry name" value="KRAB"/>
    <property type="match status" value="1"/>
</dbReference>
<name>A0A8T1S256_CHESE</name>
<dbReference type="Proteomes" id="UP000765507">
    <property type="component" value="Unassembled WGS sequence"/>
</dbReference>
<dbReference type="InterPro" id="IPR050169">
    <property type="entry name" value="Krueppel_C2H2_ZnF"/>
</dbReference>
<dbReference type="InterPro" id="IPR036051">
    <property type="entry name" value="KRAB_dom_sf"/>
</dbReference>
<evidence type="ECO:0000256" key="1">
    <source>
        <dbReference type="SAM" id="MobiDB-lite"/>
    </source>
</evidence>
<dbReference type="InterPro" id="IPR001909">
    <property type="entry name" value="KRAB"/>
</dbReference>
<dbReference type="AlphaFoldDB" id="A0A8T1S256"/>
<dbReference type="PANTHER" id="PTHR23232">
    <property type="entry name" value="KRAB DOMAIN C2H2 ZINC FINGER"/>
    <property type="match status" value="1"/>
</dbReference>
<feature type="region of interest" description="Disordered" evidence="1">
    <location>
        <begin position="61"/>
        <end position="113"/>
    </location>
</feature>
<sequence length="113" mass="13283">QAPVGFEEVAVYFSREEWELLDEGQRQLYRDVMQENYQTLVSLGFPVPDLAEISWMERGEEPRVPDLQGSEEREITRTGERRWSQENPIQGSLKRLDPQQTFPGIARKWAMQN</sequence>
<dbReference type="CDD" id="cd07765">
    <property type="entry name" value="KRAB_A-box"/>
    <property type="match status" value="1"/>
</dbReference>
<dbReference type="PROSITE" id="PS50806">
    <property type="entry name" value="KRAB_RELATED"/>
    <property type="match status" value="1"/>
</dbReference>
<protein>
    <submittedName>
        <fullName evidence="4">Zinc finger protein 316</fullName>
    </submittedName>
</protein>
<comment type="caution">
    <text evidence="4">The sequence shown here is derived from an EMBL/GenBank/DDBJ whole genome shotgun (WGS) entry which is preliminary data.</text>
</comment>
<dbReference type="PROSITE" id="PS50805">
    <property type="entry name" value="KRAB"/>
    <property type="match status" value="1"/>
</dbReference>
<dbReference type="OrthoDB" id="9892686at2759"/>
<evidence type="ECO:0000259" key="2">
    <source>
        <dbReference type="PROSITE" id="PS50805"/>
    </source>
</evidence>
<keyword evidence="5" id="KW-1185">Reference proteome</keyword>
<dbReference type="PANTHER" id="PTHR23232:SF133">
    <property type="entry name" value="RIKEN CDNA 1700020N01 GENE"/>
    <property type="match status" value="1"/>
</dbReference>
<evidence type="ECO:0000313" key="4">
    <source>
        <dbReference type="EMBL" id="KAG6923222.1"/>
    </source>
</evidence>
<dbReference type="SUPFAM" id="SSF109640">
    <property type="entry name" value="KRAB domain (Kruppel-associated box)"/>
    <property type="match status" value="1"/>
</dbReference>
<dbReference type="EMBL" id="JAHGAV010000945">
    <property type="protein sequence ID" value="KAG6923222.1"/>
    <property type="molecule type" value="Genomic_DNA"/>
</dbReference>
<dbReference type="SMART" id="SM00349">
    <property type="entry name" value="KRAB"/>
    <property type="match status" value="1"/>
</dbReference>
<dbReference type="GO" id="GO:0006355">
    <property type="term" value="P:regulation of DNA-templated transcription"/>
    <property type="evidence" value="ECO:0007669"/>
    <property type="project" value="InterPro"/>
</dbReference>
<dbReference type="InterPro" id="IPR003655">
    <property type="entry name" value="aKRAB"/>
</dbReference>
<organism evidence="4 5">
    <name type="scientific">Chelydra serpentina</name>
    <name type="common">Snapping turtle</name>
    <name type="synonym">Testudo serpentina</name>
    <dbReference type="NCBI Taxonomy" id="8475"/>
    <lineage>
        <taxon>Eukaryota</taxon>
        <taxon>Metazoa</taxon>
        <taxon>Chordata</taxon>
        <taxon>Craniata</taxon>
        <taxon>Vertebrata</taxon>
        <taxon>Euteleostomi</taxon>
        <taxon>Archelosauria</taxon>
        <taxon>Testudinata</taxon>
        <taxon>Testudines</taxon>
        <taxon>Cryptodira</taxon>
        <taxon>Durocryptodira</taxon>
        <taxon>Americhelydia</taxon>
        <taxon>Chelydroidea</taxon>
        <taxon>Chelydridae</taxon>
        <taxon>Chelydra</taxon>
    </lineage>
</organism>
<evidence type="ECO:0000313" key="5">
    <source>
        <dbReference type="Proteomes" id="UP000765507"/>
    </source>
</evidence>
<feature type="domain" description="KRAB" evidence="2">
    <location>
        <begin position="4"/>
        <end position="75"/>
    </location>
</feature>
<evidence type="ECO:0000259" key="3">
    <source>
        <dbReference type="PROSITE" id="PS50806"/>
    </source>
</evidence>